<reference evidence="4 5" key="1">
    <citation type="submission" date="2021-04" db="EMBL/GenBank/DDBJ databases">
        <authorList>
            <person name="Rakotoarivonina H."/>
        </authorList>
    </citation>
    <scope>NUCLEOTIDE SEQUENCE [LARGE SCALE GENOMIC DNA]</scope>
    <source>
        <strain evidence="4 5">XE</strain>
    </source>
</reference>
<dbReference type="SUPFAM" id="SSF55729">
    <property type="entry name" value="Acyl-CoA N-acyltransferases (Nat)"/>
    <property type="match status" value="1"/>
</dbReference>
<keyword evidence="2 4" id="KW-0012">Acyltransferase</keyword>
<evidence type="ECO:0000259" key="3">
    <source>
        <dbReference type="PROSITE" id="PS51186"/>
    </source>
</evidence>
<dbReference type="RefSeq" id="WP_213486446.1">
    <property type="nucleotide sequence ID" value="NZ_CAJRAY010000091.1"/>
</dbReference>
<keyword evidence="5" id="KW-1185">Reference proteome</keyword>
<dbReference type="Pfam" id="PF13508">
    <property type="entry name" value="Acetyltransf_7"/>
    <property type="match status" value="1"/>
</dbReference>
<dbReference type="Gene3D" id="3.40.630.30">
    <property type="match status" value="1"/>
</dbReference>
<evidence type="ECO:0000313" key="4">
    <source>
        <dbReference type="EMBL" id="CAG5092265.1"/>
    </source>
</evidence>
<dbReference type="GO" id="GO:0016746">
    <property type="term" value="F:acyltransferase activity"/>
    <property type="evidence" value="ECO:0007669"/>
    <property type="project" value="UniProtKB-KW"/>
</dbReference>
<evidence type="ECO:0000256" key="1">
    <source>
        <dbReference type="ARBA" id="ARBA00022679"/>
    </source>
</evidence>
<dbReference type="Proteomes" id="UP000681526">
    <property type="component" value="Unassembled WGS sequence"/>
</dbReference>
<comment type="caution">
    <text evidence="4">The sequence shown here is derived from an EMBL/GenBank/DDBJ whole genome shotgun (WGS) entry which is preliminary data.</text>
</comment>
<name>A0ABM8V8T5_THEXY</name>
<dbReference type="PANTHER" id="PTHR43800:SF1">
    <property type="entry name" value="PEPTIDYL-LYSINE N-ACETYLTRANSFERASE YJAB"/>
    <property type="match status" value="1"/>
</dbReference>
<protein>
    <submittedName>
        <fullName evidence="4">Uncharacterized N-acetyltransferase ytmI</fullName>
        <ecNumber evidence="4">2.3.1.-</ecNumber>
    </submittedName>
</protein>
<evidence type="ECO:0000256" key="2">
    <source>
        <dbReference type="ARBA" id="ARBA00023315"/>
    </source>
</evidence>
<evidence type="ECO:0000313" key="5">
    <source>
        <dbReference type="Proteomes" id="UP000681526"/>
    </source>
</evidence>
<dbReference type="PANTHER" id="PTHR43800">
    <property type="entry name" value="PEPTIDYL-LYSINE N-ACETYLTRANSFERASE YJAB"/>
    <property type="match status" value="1"/>
</dbReference>
<feature type="domain" description="N-acetyltransferase" evidence="3">
    <location>
        <begin position="3"/>
        <end position="163"/>
    </location>
</feature>
<sequence>MSETIRLARTEDAERVREVIHEAYALIRELNLHWPAAHADVALVRDNIAENDCYVLEIDGRIAATITLSRKEEVRHWTDLPFLKWFAVHPDYQGKGIGGRLLAYVEREVVLGRLGAPAVTLATAEKHPWLLPMYERRGYERFIAFDPGNGDGTMHLLRKILNPAKFGEVHSVSGDRRESR</sequence>
<dbReference type="CDD" id="cd04301">
    <property type="entry name" value="NAT_SF"/>
    <property type="match status" value="1"/>
</dbReference>
<keyword evidence="1 4" id="KW-0808">Transferase</keyword>
<proteinExistence type="predicted"/>
<dbReference type="EC" id="2.3.1.-" evidence="4"/>
<dbReference type="InterPro" id="IPR000182">
    <property type="entry name" value="GNAT_dom"/>
</dbReference>
<accession>A0ABM8V8T5</accession>
<dbReference type="PROSITE" id="PS51186">
    <property type="entry name" value="GNAT"/>
    <property type="match status" value="1"/>
</dbReference>
<gene>
    <name evidence="4" type="primary">txxe 2648-ytmI</name>
    <name evidence="4" type="ORF">TXXE_17970</name>
</gene>
<dbReference type="InterPro" id="IPR016181">
    <property type="entry name" value="Acyl_CoA_acyltransferase"/>
</dbReference>
<dbReference type="EMBL" id="CAJRAY010000091">
    <property type="protein sequence ID" value="CAG5092265.1"/>
    <property type="molecule type" value="Genomic_DNA"/>
</dbReference>
<organism evidence="4 5">
    <name type="scientific">Thermobacillus xylanilyticus</name>
    <dbReference type="NCBI Taxonomy" id="76633"/>
    <lineage>
        <taxon>Bacteria</taxon>
        <taxon>Bacillati</taxon>
        <taxon>Bacillota</taxon>
        <taxon>Bacilli</taxon>
        <taxon>Bacillales</taxon>
        <taxon>Paenibacillaceae</taxon>
        <taxon>Thermobacillus</taxon>
    </lineage>
</organism>